<evidence type="ECO:0000256" key="32">
    <source>
        <dbReference type="ARBA" id="ARBA00022844"/>
    </source>
</evidence>
<evidence type="ECO:0000256" key="45">
    <source>
        <dbReference type="ARBA" id="ARBA00023184"/>
    </source>
</evidence>
<keyword evidence="47" id="KW-0899">Viral immunoevasion</keyword>
<evidence type="ECO:0000256" key="55">
    <source>
        <dbReference type="ARBA" id="ARBA00047631"/>
    </source>
</evidence>
<evidence type="ECO:0000256" key="15">
    <source>
        <dbReference type="ARBA" id="ARBA00022561"/>
    </source>
</evidence>
<keyword evidence="40" id="KW-0406">Ion transport</keyword>
<dbReference type="GO" id="GO:0046872">
    <property type="term" value="F:metal ion binding"/>
    <property type="evidence" value="ECO:0007669"/>
    <property type="project" value="UniProtKB-KW"/>
</dbReference>
<evidence type="ECO:0000256" key="54">
    <source>
        <dbReference type="ARBA" id="ARBA00046377"/>
    </source>
</evidence>
<evidence type="ECO:0000256" key="24">
    <source>
        <dbReference type="ARBA" id="ARBA00022723"/>
    </source>
</evidence>
<evidence type="ECO:0000256" key="52">
    <source>
        <dbReference type="ARBA" id="ARBA00023578"/>
    </source>
</evidence>
<evidence type="ECO:0000256" key="23">
    <source>
        <dbReference type="ARBA" id="ARBA00022695"/>
    </source>
</evidence>
<feature type="compositionally biased region" description="Basic and acidic residues" evidence="57">
    <location>
        <begin position="195"/>
        <end position="212"/>
    </location>
</feature>
<dbReference type="GO" id="GO:0015267">
    <property type="term" value="F:channel activity"/>
    <property type="evidence" value="ECO:0007669"/>
    <property type="project" value="UniProtKB-KW"/>
</dbReference>
<feature type="transmembrane region" description="Helical" evidence="58">
    <location>
        <begin position="1106"/>
        <end position="1126"/>
    </location>
</feature>
<evidence type="ECO:0000256" key="1">
    <source>
        <dbReference type="ARBA" id="ARBA00001160"/>
    </source>
</evidence>
<evidence type="ECO:0000256" key="44">
    <source>
        <dbReference type="ARBA" id="ARBA00023180"/>
    </source>
</evidence>
<evidence type="ECO:0000256" key="13">
    <source>
        <dbReference type="ARBA" id="ARBA00022510"/>
    </source>
</evidence>
<keyword evidence="35" id="KW-1092">Inhibition of host IRF3 by virus</keyword>
<evidence type="ECO:0000259" key="60">
    <source>
        <dbReference type="PROSITE" id="PS51192"/>
    </source>
</evidence>
<keyword evidence="20" id="KW-0645">Protease</keyword>
<proteinExistence type="inferred from homology"/>
<dbReference type="GO" id="GO:0003724">
    <property type="term" value="F:RNA helicase activity"/>
    <property type="evidence" value="ECO:0007669"/>
    <property type="project" value="UniProtKB-EC"/>
</dbReference>
<reference evidence="61" key="1">
    <citation type="journal article" date="2018" name="Nature">
        <title>The evolutionary history of vertebrate RNA viruses.</title>
        <authorList>
            <person name="Shi M."/>
            <person name="Lin X.D."/>
            <person name="Chen X."/>
            <person name="Tian J.H."/>
            <person name="Chen L.J."/>
            <person name="Li K."/>
            <person name="Wang W."/>
            <person name="Eden J.S."/>
            <person name="Shen J.J."/>
            <person name="Liu L."/>
            <person name="Holmes E.C."/>
            <person name="Zhang Y.Z."/>
        </authorList>
    </citation>
    <scope>NUCLEOTIDE SEQUENCE</scope>
    <source>
        <strain evidence="61">XMTSYG10372</strain>
    </source>
</reference>
<keyword evidence="26" id="KW-0378">Hydrolase</keyword>
<evidence type="ECO:0000256" key="40">
    <source>
        <dbReference type="ARBA" id="ARBA00023065"/>
    </source>
</evidence>
<dbReference type="InterPro" id="IPR000280">
    <property type="entry name" value="Pestivirus_NS3_S31"/>
</dbReference>
<evidence type="ECO:0000256" key="48">
    <source>
        <dbReference type="ARBA" id="ARBA00023296"/>
    </source>
</evidence>
<keyword evidence="14" id="KW-0597">Phosphoprotein</keyword>
<comment type="function">
    <text evidence="52">Leader cysteine autoprotease that cleaves itself from the nascent polyprotein during translation of the viral mRNA. Once released, plays a role in the inhibition of host innate immune response by interacting with host IRF3 and inducing its proteasomal degradation.</text>
</comment>
<evidence type="ECO:0000256" key="11">
    <source>
        <dbReference type="ARBA" id="ARBA00022484"/>
    </source>
</evidence>
<comment type="similarity">
    <text evidence="7">Belongs to the pestivirus polyprotein family.</text>
</comment>
<evidence type="ECO:0000256" key="6">
    <source>
        <dbReference type="ARBA" id="ARBA00004650"/>
    </source>
</evidence>
<dbReference type="InterPro" id="IPR014001">
    <property type="entry name" value="Helicase_ATP-bd"/>
</dbReference>
<evidence type="ECO:0000256" key="51">
    <source>
        <dbReference type="ARBA" id="ARBA00023576"/>
    </source>
</evidence>
<keyword evidence="12" id="KW-1168">Fusion of virus membrane with host membrane</keyword>
<dbReference type="SUPFAM" id="SSF52540">
    <property type="entry name" value="P-loop containing nucleoside triphosphate hydrolases"/>
    <property type="match status" value="1"/>
</dbReference>
<dbReference type="GO" id="GO:0034220">
    <property type="term" value="P:monoatomic ion transmembrane transport"/>
    <property type="evidence" value="ECO:0007669"/>
    <property type="project" value="UniProtKB-KW"/>
</dbReference>
<dbReference type="GO" id="GO:0017111">
    <property type="term" value="F:ribonucleoside triphosphate phosphatase activity"/>
    <property type="evidence" value="ECO:0007669"/>
    <property type="project" value="UniProtKB-EC"/>
</dbReference>
<comment type="catalytic activity">
    <reaction evidence="55">
        <text>a ribonucleoside 5'-triphosphate + H2O = a ribonucleoside 5'-diphosphate + phosphate + H(+)</text>
        <dbReference type="Rhea" id="RHEA:23680"/>
        <dbReference type="ChEBI" id="CHEBI:15377"/>
        <dbReference type="ChEBI" id="CHEBI:15378"/>
        <dbReference type="ChEBI" id="CHEBI:43474"/>
        <dbReference type="ChEBI" id="CHEBI:57930"/>
        <dbReference type="ChEBI" id="CHEBI:61557"/>
        <dbReference type="EC" id="3.6.1.15"/>
    </reaction>
</comment>
<dbReference type="Pfam" id="PF05578">
    <property type="entry name" value="Peptidase_S31"/>
    <property type="match status" value="1"/>
</dbReference>
<evidence type="ECO:0000256" key="10">
    <source>
        <dbReference type="ARBA" id="ARBA00022482"/>
    </source>
</evidence>
<dbReference type="Pfam" id="PF00271">
    <property type="entry name" value="Helicase_C"/>
    <property type="match status" value="1"/>
</dbReference>
<evidence type="ECO:0000256" key="35">
    <source>
        <dbReference type="ARBA" id="ARBA00022931"/>
    </source>
</evidence>
<comment type="function">
    <text evidence="51">Acts as a cofactor for the NS3 protease activity.</text>
</comment>
<keyword evidence="16" id="KW-1048">Host nucleus</keyword>
<keyword evidence="28" id="KW-0347">Helicase</keyword>
<keyword evidence="49" id="KW-0407">Ion channel</keyword>
<evidence type="ECO:0000256" key="47">
    <source>
        <dbReference type="ARBA" id="ARBA00023280"/>
    </source>
</evidence>
<evidence type="ECO:0000256" key="2">
    <source>
        <dbReference type="ARBA" id="ARBA00004147"/>
    </source>
</evidence>
<keyword evidence="9" id="KW-0813">Transport</keyword>
<dbReference type="InterPro" id="IPR011545">
    <property type="entry name" value="DEAD/DEAH_box_helicase_dom"/>
</dbReference>
<dbReference type="GO" id="GO:0044167">
    <property type="term" value="C:host cell endoplasmic reticulum membrane"/>
    <property type="evidence" value="ECO:0007669"/>
    <property type="project" value="UniProtKB-SubCell"/>
</dbReference>
<dbReference type="Pfam" id="PF00998">
    <property type="entry name" value="RdRP_3"/>
    <property type="match status" value="1"/>
</dbReference>
<feature type="transmembrane region" description="Helical" evidence="58">
    <location>
        <begin position="1138"/>
        <end position="1157"/>
    </location>
</feature>
<comment type="catalytic activity">
    <reaction evidence="1">
        <text>Leu is conserved at position P1 for all four cleavage sites. Alanine is found at position P1' of the NS4A-NS4B cleavage site, whereas serine is found at position P1' of the NS3-NS4A, NS4B-NS5A and NS5A-NS5B cleavage sites.</text>
        <dbReference type="EC" id="3.4.21.113"/>
    </reaction>
</comment>
<dbReference type="GO" id="GO:0039520">
    <property type="term" value="P:symbiont-mediated activation of host autophagy"/>
    <property type="evidence" value="ECO:0007669"/>
    <property type="project" value="UniProtKB-KW"/>
</dbReference>
<evidence type="ECO:0000256" key="19">
    <source>
        <dbReference type="ARBA" id="ARBA00022632"/>
    </source>
</evidence>
<evidence type="ECO:0000256" key="31">
    <source>
        <dbReference type="ARBA" id="ARBA00022840"/>
    </source>
</evidence>
<dbReference type="GO" id="GO:0005525">
    <property type="term" value="F:GTP binding"/>
    <property type="evidence" value="ECO:0007669"/>
    <property type="project" value="UniProtKB-KW"/>
</dbReference>
<evidence type="ECO:0000256" key="50">
    <source>
        <dbReference type="ARBA" id="ARBA00023574"/>
    </source>
</evidence>
<keyword evidence="27" id="KW-1161">Viral attachment to host cell</keyword>
<evidence type="ECO:0000256" key="27">
    <source>
        <dbReference type="ARBA" id="ARBA00022804"/>
    </source>
</evidence>
<keyword evidence="15" id="KW-0167">Capsid protein</keyword>
<keyword evidence="46" id="KW-1035">Host cytoplasm</keyword>
<dbReference type="PANTHER" id="PTHR18934:SF99">
    <property type="entry name" value="ATP-DEPENDENT RNA HELICASE DHX37-RELATED"/>
    <property type="match status" value="1"/>
</dbReference>
<keyword evidence="29" id="KW-0788">Thiol protease</keyword>
<dbReference type="Gene3D" id="2.40.10.120">
    <property type="match status" value="1"/>
</dbReference>
<evidence type="ECO:0000256" key="9">
    <source>
        <dbReference type="ARBA" id="ARBA00022448"/>
    </source>
</evidence>
<keyword evidence="17" id="KW-0945">Host-virus interaction</keyword>
<evidence type="ECO:0000256" key="3">
    <source>
        <dbReference type="ARBA" id="ARBA00004153"/>
    </source>
</evidence>
<keyword evidence="38" id="KW-1182">Viral ion channel</keyword>
<evidence type="ECO:0000256" key="30">
    <source>
        <dbReference type="ARBA" id="ARBA00022825"/>
    </source>
</evidence>
<keyword evidence="45" id="KW-1038">Host endoplasmic reticulum</keyword>
<comment type="function">
    <text evidence="50">Plays a role in the regulation of viral RNA replication.</text>
</comment>
<keyword evidence="36" id="KW-0693">Viral RNA replication</keyword>
<evidence type="ECO:0000256" key="53">
    <source>
        <dbReference type="ARBA" id="ARBA00034097"/>
    </source>
</evidence>
<evidence type="ECO:0000256" key="29">
    <source>
        <dbReference type="ARBA" id="ARBA00022807"/>
    </source>
</evidence>
<dbReference type="InterPro" id="IPR027417">
    <property type="entry name" value="P-loop_NTPase"/>
</dbReference>
<dbReference type="InterPro" id="IPR007094">
    <property type="entry name" value="RNA-dir_pol_PSvirus"/>
</dbReference>
<feature type="transmembrane region" description="Helical" evidence="58">
    <location>
        <begin position="1238"/>
        <end position="1263"/>
    </location>
</feature>
<accession>A0A2P1GN57</accession>
<keyword evidence="11" id="KW-0696">RNA-directed RNA polymerase</keyword>
<evidence type="ECO:0000256" key="58">
    <source>
        <dbReference type="SAM" id="Phobius"/>
    </source>
</evidence>
<dbReference type="PANTHER" id="PTHR18934">
    <property type="entry name" value="ATP-DEPENDENT RNA HELICASE"/>
    <property type="match status" value="1"/>
</dbReference>
<keyword evidence="34" id="KW-0694">RNA-binding</keyword>
<feature type="transmembrane region" description="Helical" evidence="58">
    <location>
        <begin position="1269"/>
        <end position="1290"/>
    </location>
</feature>
<evidence type="ECO:0000256" key="21">
    <source>
        <dbReference type="ARBA" id="ARBA00022679"/>
    </source>
</evidence>
<evidence type="ECO:0000256" key="37">
    <source>
        <dbReference type="ARBA" id="ARBA00022989"/>
    </source>
</evidence>
<evidence type="ECO:0000256" key="26">
    <source>
        <dbReference type="ARBA" id="ARBA00022801"/>
    </source>
</evidence>
<keyword evidence="43" id="KW-1015">Disulfide bond</keyword>
<evidence type="ECO:0000256" key="22">
    <source>
        <dbReference type="ARBA" id="ARBA00022692"/>
    </source>
</evidence>
<keyword evidence="23" id="KW-0548">Nucleotidyltransferase</keyword>
<evidence type="ECO:0000256" key="42">
    <source>
        <dbReference type="ARBA" id="ARBA00023136"/>
    </source>
</evidence>
<dbReference type="Pfam" id="PF00270">
    <property type="entry name" value="DEAD"/>
    <property type="match status" value="1"/>
</dbReference>
<evidence type="ECO:0000259" key="59">
    <source>
        <dbReference type="PROSITE" id="PS50507"/>
    </source>
</evidence>
<keyword evidence="21" id="KW-0808">Transferase</keyword>
<dbReference type="SMART" id="SM00490">
    <property type="entry name" value="HELICc"/>
    <property type="match status" value="1"/>
</dbReference>
<keyword evidence="48" id="KW-1160">Virus entry into host cell</keyword>
<keyword evidence="13" id="KW-1170">Fusion of virus membrane with host endosomal membrane</keyword>
<feature type="transmembrane region" description="Helical" evidence="58">
    <location>
        <begin position="2335"/>
        <end position="2359"/>
    </location>
</feature>
<comment type="catalytic activity">
    <reaction evidence="56">
        <text>ATP + H2O = ADP + phosphate + H(+)</text>
        <dbReference type="Rhea" id="RHEA:13065"/>
        <dbReference type="ChEBI" id="CHEBI:15377"/>
        <dbReference type="ChEBI" id="CHEBI:15378"/>
        <dbReference type="ChEBI" id="CHEBI:30616"/>
        <dbReference type="ChEBI" id="CHEBI:43474"/>
        <dbReference type="ChEBI" id="CHEBI:456216"/>
        <dbReference type="EC" id="3.6.4.13"/>
    </reaction>
</comment>
<evidence type="ECO:0000256" key="36">
    <source>
        <dbReference type="ARBA" id="ARBA00022953"/>
    </source>
</evidence>
<keyword evidence="37 58" id="KW-1133">Transmembrane helix</keyword>
<feature type="transmembrane region" description="Helical" evidence="58">
    <location>
        <begin position="1070"/>
        <end position="1094"/>
    </location>
</feature>
<keyword evidence="22 58" id="KW-0812">Transmembrane</keyword>
<dbReference type="GO" id="GO:0008234">
    <property type="term" value="F:cysteine-type peptidase activity"/>
    <property type="evidence" value="ECO:0007669"/>
    <property type="project" value="UniProtKB-KW"/>
</dbReference>
<dbReference type="GO" id="GO:0039654">
    <property type="term" value="P:fusion of virus membrane with host endosome membrane"/>
    <property type="evidence" value="ECO:0007669"/>
    <property type="project" value="UniProtKB-KW"/>
</dbReference>
<keyword evidence="31" id="KW-0067">ATP-binding</keyword>
<evidence type="ECO:0000256" key="14">
    <source>
        <dbReference type="ARBA" id="ARBA00022553"/>
    </source>
</evidence>
<dbReference type="GO" id="GO:0005524">
    <property type="term" value="F:ATP binding"/>
    <property type="evidence" value="ECO:0007669"/>
    <property type="project" value="UniProtKB-KW"/>
</dbReference>
<evidence type="ECO:0000256" key="8">
    <source>
        <dbReference type="ARBA" id="ARBA00020107"/>
    </source>
</evidence>
<comment type="subunit">
    <text evidence="54">Homodimer; disulfide-linked. Heterodimer with E1; disulfide-linked.</text>
</comment>
<feature type="transmembrane region" description="Helical" evidence="58">
    <location>
        <begin position="2236"/>
        <end position="2263"/>
    </location>
</feature>
<comment type="subcellular location">
    <subcellularLocation>
        <location evidence="4">Host cytoplasm</location>
    </subcellularLocation>
    <subcellularLocation>
        <location evidence="3">Host endoplasmic reticulum membrane</location>
        <topology evidence="3">Multi-pass membrane protein</topology>
    </subcellularLocation>
    <subcellularLocation>
        <location evidence="5">Host endoplasmic reticulum membrane</location>
        <topology evidence="5">Peripheral membrane protein</topology>
    </subcellularLocation>
    <subcellularLocation>
        <location evidence="2">Host nucleus</location>
    </subcellularLocation>
    <subcellularLocation>
        <location evidence="6">Virion membrane</location>
        <topology evidence="6">Peripheral membrane protein</topology>
    </subcellularLocation>
</comment>
<dbReference type="PROSITE" id="PS51192">
    <property type="entry name" value="HELICASE_ATP_BIND_1"/>
    <property type="match status" value="1"/>
</dbReference>
<dbReference type="GO" id="GO:0006508">
    <property type="term" value="P:proteolysis"/>
    <property type="evidence" value="ECO:0007669"/>
    <property type="project" value="UniProtKB-KW"/>
</dbReference>
<dbReference type="InterPro" id="IPR009003">
    <property type="entry name" value="Peptidase_S1_PA"/>
</dbReference>
<dbReference type="GO" id="GO:0004252">
    <property type="term" value="F:serine-type endopeptidase activity"/>
    <property type="evidence" value="ECO:0007669"/>
    <property type="project" value="InterPro"/>
</dbReference>
<evidence type="ECO:0000256" key="33">
    <source>
        <dbReference type="ARBA" id="ARBA00022870"/>
    </source>
</evidence>
<dbReference type="InterPro" id="IPR002166">
    <property type="entry name" value="RNA_pol_HCV"/>
</dbReference>
<evidence type="ECO:0000256" key="16">
    <source>
        <dbReference type="ARBA" id="ARBA00022562"/>
    </source>
</evidence>
<keyword evidence="33" id="KW-1043">Host membrane</keyword>
<evidence type="ECO:0000256" key="49">
    <source>
        <dbReference type="ARBA" id="ARBA00023303"/>
    </source>
</evidence>
<dbReference type="InterPro" id="IPR043128">
    <property type="entry name" value="Rev_trsase/Diguanyl_cyclase"/>
</dbReference>
<evidence type="ECO:0000256" key="17">
    <source>
        <dbReference type="ARBA" id="ARBA00022581"/>
    </source>
</evidence>
<dbReference type="PROSITE" id="PS50507">
    <property type="entry name" value="RDRP_SSRNA_POS"/>
    <property type="match status" value="1"/>
</dbReference>
<dbReference type="InterPro" id="IPR043502">
    <property type="entry name" value="DNA/RNA_pol_sf"/>
</dbReference>
<keyword evidence="30" id="KW-0720">Serine protease</keyword>
<evidence type="ECO:0000256" key="12">
    <source>
        <dbReference type="ARBA" id="ARBA00022506"/>
    </source>
</evidence>
<feature type="transmembrane region" description="Helical" evidence="58">
    <location>
        <begin position="2411"/>
        <end position="2431"/>
    </location>
</feature>
<evidence type="ECO:0000256" key="18">
    <source>
        <dbReference type="ARBA" id="ARBA00022595"/>
    </source>
</evidence>
<dbReference type="GO" id="GO:0046718">
    <property type="term" value="P:symbiont entry into host cell"/>
    <property type="evidence" value="ECO:0007669"/>
    <property type="project" value="UniProtKB-KW"/>
</dbReference>
<dbReference type="GO" id="GO:0019028">
    <property type="term" value="C:viral capsid"/>
    <property type="evidence" value="ECO:0007669"/>
    <property type="project" value="UniProtKB-KW"/>
</dbReference>
<protein>
    <recommendedName>
        <fullName evidence="8">Genome polyprotein</fullName>
    </recommendedName>
</protein>
<evidence type="ECO:0000256" key="39">
    <source>
        <dbReference type="ARBA" id="ARBA00023050"/>
    </source>
</evidence>
<dbReference type="InterPro" id="IPR001650">
    <property type="entry name" value="Helicase_C-like"/>
</dbReference>
<evidence type="ECO:0000256" key="46">
    <source>
        <dbReference type="ARBA" id="ARBA00023200"/>
    </source>
</evidence>
<evidence type="ECO:0000256" key="7">
    <source>
        <dbReference type="ARBA" id="ARBA00010133"/>
    </source>
</evidence>
<feature type="transmembrane region" description="Helical" evidence="58">
    <location>
        <begin position="2275"/>
        <end position="2295"/>
    </location>
</feature>
<keyword evidence="24" id="KW-0479">Metal-binding</keyword>
<keyword evidence="25" id="KW-0547">Nucleotide-binding</keyword>
<feature type="transmembrane region" description="Helical" evidence="58">
    <location>
        <begin position="943"/>
        <end position="963"/>
    </location>
</feature>
<keyword evidence="42 58" id="KW-0472">Membrane</keyword>
<sequence length="3547" mass="389862">MCSFGLAAPVGPACPSRLKGCLGWATELQNAHPSTKTFTMATTCDKCALSGCECYKQYFTHNPYQIFRHPSPNSGLPSLDLEDIFAGVSDDDGDWSDCGSDVDDEAWDVLDGCSAASFALLETGLPARAMFMDLARDAPYLGEFEGAVRQLPAGSGYDEVLIEAMDEVASINARTKWLEEQTAHLESFDSASQEVESKKEKEKPAIHREPQREKVVIKSKPRASSHNFVRGPSKGKDILLRDHLSPLIRSREYYGSEEPIPKIVDSNYPWMADMGVKAYRVYPEDGVCSIFLLKYAKFQFCATLHHGTWYLPYHSVETLCHIAIATGVKPKSWGGVCCGDSIIIGKDNRDTLDALGVGCGRSYVRVPGLKPSGWPVLGRKRSYNPLFLGIGGHYVHHGGALTVQVRSSKCCCPDYAWCSSVNGRPIPRKRMYLCGGTLFQNDVLPDPPPPEPDDTGGGDDLSSEKPAEGTHSVGDCCVQDIELRKVVWFLPKKRSYIPDKESGTVTVEAEVGEESGRTEQVLSFLRERLTMAHDYEPIYTPLSGLIERDTHQPVWLDWWSWLPAYLGHVVLTLKSTWWFGALLFLWFSVPGYSQIIQFHNCNVSVQLHHVGIDWDPDIALHVHTSHHNWTKEYGYASVIPWLGNSVVESFNARGLLELFNTVGQPACNITTAPWADVYAIVRRNNSFILDNITYYEGQHHANASLSFLTDRMSTYVVVTKTKAFWMPIGYVPTCGGHGLWCLMATVQSCYDLTPMTVLYAWDAVNITGAFGEPRNLTFGCGHHTWVVKRDGFNDSAGPCHAYDLTVRNGMLAILRDNLGDSCVLSCNITCGNTTHHFKKYLGPHQTWTSYNGDDCRDKWATVKCYHLTEGIFVYRPRKTARSIVRHNVTHDHTTKFAQQLGAAFGAFVRGFTKASCYVTMLPLFVMCGCLVILAVIVKSVSVFGLAVVLLILIIYPCVVAGTVTTPVYQVSCVDGDNATDMHNFTFDPHDCNSTCVCNITSRYTNLSLLWIISSGSVFPRHGQATFKDFKALTELCLISAGYIHNNQTVMRFGCTAGHFVDLHAFRVYSFFMWLMTWMLVWYSNSIVLVIHALLSIIVLRTRSFSLALWVAVYFVVRAYLHGAGAAELDGEAVLEGDVGTLEACLLAGLLMCSTFSLKTKVMIITTMVCACFGHCVGEEIELQAALEQLAVESPLPPPIAYEQTPTAAPYDVVFIGVLLWSGFHACYYRTINGKPVSACFVMALIKWPWLAGGCLLLLGLPFWVFSLQYIHASSFSLWFTGLAVIQYALLGRQTLAQKWVTYGVLRRQCSWVLVRDLIDDKLSSLQMGSCPSISAMLRQCRLFLNSLSSEPAWTDSLLNQGETYVCCPVRKSLTITHILPKGIGVHAPEGSCASTGQPGTAMDESIVCTSAINPPSAFTRVASVFGVGPAATAGTAAMAVGDTTIYTVARGTETGYAFSPPGSQTTVVAPWHLTKGKALIVNVAGTDISLLAKAGSAESDICLYGKEWAFSPVKAGQRAYICRPTGKGGLLRYNVLFQEGRWIFSDAMWVKMTVPVAELKGISGCPIITDEGLIVGMASLAICCGGTAIGYKDLHVPSEMHTSVEPSLTTAADFSWTEIVNDMLAMKQGDRRTISAPTGSGKTTVLPLRLVAAHKTVMVLVPTNAAICAVYQRVAKNSQGATVALRSGDKKVGKLNSSILFCTYGYFLAYCSSGVGLQRVTQLTGLFDYILLDEVHVTAPEVYAVSHLLTGSHAKGKYRVARMSASLGNGEVSTPYPVTVQKIVATGTGPLGIDPVILKGKKTLIFLPTKKMCEASARVDLGVPCTYFYSGMDPDVLAARLRDCTELCVFATDALSTGITLDLDIVCDSCEAVYINAVADYEDYSYALVAQTLPISRSMGIQRAGRCGRTRPGTYYYSRTFAREEPIASASILEAFVLLYPFGRDVLRTVDISVWPELAPLQHILLHIEEATVAGVPYLSRIGCDAFDRLRLALECQWAGMVESNTGRQWNRQSKPWSIVTDDSQEQEGWPDVQSTMNQTLTNQLLATLIKEAFEAERHVPTVFTWLATALGIGFLGYILASNALPCVTSVTVLNGALLRLWDAYEGIGIGLNTPKHTPVDGALPTSEGLYDKAYVAASSLYESALPYVKQALTNLKVQSMNVKEQLELFLETHPDFQAAGTRVAESAKDDFDSAVNSVTDFKSLVALLYTSVQGFLGPRVIERVGPLPYMVVTALSAYVVSMGVSTSVGIGLAVINLLSLLVSVPDYMGGGDRLLLVAGSLLPVLFTNLGTNVMGSLGARSELNVSLATNLYEFVVGVIEGQAELPSVSSAIPAVLGVLTNPFGTVLTICFTFMMVCLRTMVTSYDDRGQFALAMNARDLINQGLTRFVGEEGGKGFDRLFGMAMSGMGLITNPILAICFAFVCVMKLIYGLNNTWGEIYTSIANGKIVSLAISAATSARIPTISMSWAFTSENIIQTLLNFVVSSLAKGVKRVGSFLPASVRSFFGLCGVMEAGSGIYGAAGLARCECGQRVPYVVEGDWYHFSTTCGFPSRLHVTARFACYSGGPSVFKPTTKARLSGGIAAVRTAGGIEWYSKNPTANIKDLACVCSCEWADVLDSDIPDRAVTSFRWMHFSEVYLYDKMHPGNIVLPTTDVGLAVLRKLLLRARGGTSQLALPDGAISMSRRIRCGHVVQDCFSVEEMAVLCNLGFTEACVSELVAPAAGYGWDVAYEGSPDAVLEGVSVRAYPRGAHYWVRRKNNLYKLSPFWWRALHCTGYRLLRIQHNEYSCGAPDAFLSRIATAIVEKPTSFTWKDWLSWRTGVPTGVSASIDAGTGMVVLDTVVGSVPAANHQPVLEETPVPTVEGSVTTVTTHSVAYAENFVRDGRFAYSVLVQEGKILLRRYPGRTYQGPRKLRALCFSGARVSGVEFQPLARVIGGSTFFVNVAHGVFQKALKLGLVKPDSFASGHRLRIVGQVDVARRSSGVKERRDPWISDFVQRIIGTTHFPVVITDSCDYAYYQSMQVMDSVHNPVSKGTLRGLYATGLWLLKKELGRHKSINFDDLQLNLKSSLGFFAENPPPYKNLKEAMTDYKDIFEKRVNKIVTACRGGTGYMCVQTVMAKKERKANDLDNLAPNALGKARLIQYGDCDWRAAGALIAGTALRPGLSYRGDASHSFVGHVFGRAYEAWRRRKKPVAVCLDVSKWDTRLTVAELEILAELEARTMRDGDAWRTYRACEMRAFLLFRDGQIGYREGGRGSGEVDTSLGNTLWNSIIVHYNMMLAKVDIDSFDVYCCGDDAFVVMEEEHLELYLTVQAELYRELGKPLKVQIAERFEDINYCSCSPGPILHDGQLMFLPTRPLPVILGKLCLFDKEEMHIGSKLFSYAINYCGNSMAYELLKTALQNFEPGQKYNYPTWVSKEFTFLNKPMTLNQAIFRLYGVDMTKVRWQTTSAKLRDVRWLSEHSKIMTARGFFRSLRAFKVFNLPKTTVVATSKTTFNPTFGLSVLSYVDCCRRWQERTDYSSTLFAFYHTLRRGWSGAHECGGLR</sequence>
<feature type="region of interest" description="Disordered" evidence="57">
    <location>
        <begin position="188"/>
        <end position="212"/>
    </location>
</feature>
<keyword evidence="18" id="KW-1162">Viral penetration into host cytoplasm</keyword>
<dbReference type="Gene3D" id="3.40.50.300">
    <property type="entry name" value="P-loop containing nucleotide triphosphate hydrolases"/>
    <property type="match status" value="2"/>
</dbReference>
<keyword evidence="19" id="KW-1090">Inhibition of host innate immune response by virus</keyword>
<dbReference type="SUPFAM" id="SSF50494">
    <property type="entry name" value="Trypsin-like serine proteases"/>
    <property type="match status" value="1"/>
</dbReference>
<keyword evidence="10" id="KW-1113">Inhibition of host RLR pathway by virus</keyword>
<keyword evidence="39" id="KW-1072">Activation of host autophagy by virus</keyword>
<dbReference type="GO" id="GO:0003723">
    <property type="term" value="F:RNA binding"/>
    <property type="evidence" value="ECO:0007669"/>
    <property type="project" value="UniProtKB-KW"/>
</dbReference>
<evidence type="ECO:0000256" key="57">
    <source>
        <dbReference type="SAM" id="MobiDB-lite"/>
    </source>
</evidence>
<dbReference type="GO" id="GO:0055036">
    <property type="term" value="C:virion membrane"/>
    <property type="evidence" value="ECO:0007669"/>
    <property type="project" value="UniProtKB-SubCell"/>
</dbReference>
<organism evidence="61">
    <name type="scientific">Xiamen fanray pesti-like virus</name>
    <dbReference type="NCBI Taxonomy" id="2116479"/>
    <lineage>
        <taxon>Viruses</taxon>
        <taxon>Riboviria</taxon>
        <taxon>Orthornavirae</taxon>
        <taxon>Kitrinoviricota</taxon>
        <taxon>Flasuviricetes</taxon>
        <taxon>Amarillovirales</taxon>
        <taxon>Flaviviridae</taxon>
    </lineage>
</organism>
<name>A0A2P1GN57_9FLAV</name>
<dbReference type="Gene3D" id="3.30.70.270">
    <property type="match status" value="1"/>
</dbReference>
<evidence type="ECO:0000313" key="61">
    <source>
        <dbReference type="EMBL" id="AVM87249.1"/>
    </source>
</evidence>
<evidence type="ECO:0000256" key="20">
    <source>
        <dbReference type="ARBA" id="ARBA00022670"/>
    </source>
</evidence>
<keyword evidence="32" id="KW-0946">Virion</keyword>
<keyword evidence="41" id="KW-0342">GTP-binding</keyword>
<dbReference type="GO" id="GO:0039694">
    <property type="term" value="P:viral RNA genome replication"/>
    <property type="evidence" value="ECO:0007669"/>
    <property type="project" value="InterPro"/>
</dbReference>
<evidence type="ECO:0000256" key="34">
    <source>
        <dbReference type="ARBA" id="ARBA00022884"/>
    </source>
</evidence>
<feature type="domain" description="Helicase ATP-binding" evidence="60">
    <location>
        <begin position="1623"/>
        <end position="1807"/>
    </location>
</feature>
<evidence type="ECO:0000256" key="4">
    <source>
        <dbReference type="ARBA" id="ARBA00004192"/>
    </source>
</evidence>
<evidence type="ECO:0000256" key="5">
    <source>
        <dbReference type="ARBA" id="ARBA00004291"/>
    </source>
</evidence>
<evidence type="ECO:0000256" key="28">
    <source>
        <dbReference type="ARBA" id="ARBA00022806"/>
    </source>
</evidence>
<dbReference type="EMBL" id="MG599985">
    <property type="protein sequence ID" value="AVM87249.1"/>
    <property type="molecule type" value="Genomic_RNA"/>
</dbReference>
<dbReference type="SMART" id="SM00487">
    <property type="entry name" value="DEXDc"/>
    <property type="match status" value="1"/>
</dbReference>
<evidence type="ECO:0000256" key="25">
    <source>
        <dbReference type="ARBA" id="ARBA00022741"/>
    </source>
</evidence>
<evidence type="ECO:0000256" key="38">
    <source>
        <dbReference type="ARBA" id="ARBA00023039"/>
    </source>
</evidence>
<dbReference type="GO" id="GO:0042025">
    <property type="term" value="C:host cell nucleus"/>
    <property type="evidence" value="ECO:0007669"/>
    <property type="project" value="UniProtKB-SubCell"/>
</dbReference>
<keyword evidence="44" id="KW-0325">Glycoprotein</keyword>
<dbReference type="SUPFAM" id="SSF56672">
    <property type="entry name" value="DNA/RNA polymerases"/>
    <property type="match status" value="1"/>
</dbReference>
<comment type="function">
    <text evidence="53">Packages viral RNA to form a viral nucleocapsid and thereby protects viral RNA. Also plays a role in transcription regulation. Protects the incoming virus against IFN-induced effectors.</text>
</comment>
<dbReference type="GO" id="GO:0019062">
    <property type="term" value="P:virion attachment to host cell"/>
    <property type="evidence" value="ECO:0007669"/>
    <property type="project" value="UniProtKB-KW"/>
</dbReference>
<evidence type="ECO:0000256" key="41">
    <source>
        <dbReference type="ARBA" id="ARBA00023134"/>
    </source>
</evidence>
<dbReference type="GO" id="GO:0039548">
    <property type="term" value="P:symbiont-mediated suppression of host cytoplasmic pattern recognition receptor signaling pathway via inhibition of IRF3 activity"/>
    <property type="evidence" value="ECO:0007669"/>
    <property type="project" value="UniProtKB-KW"/>
</dbReference>
<evidence type="ECO:0000256" key="56">
    <source>
        <dbReference type="ARBA" id="ARBA00047984"/>
    </source>
</evidence>
<dbReference type="GO" id="GO:0003968">
    <property type="term" value="F:RNA-directed RNA polymerase activity"/>
    <property type="evidence" value="ECO:0007669"/>
    <property type="project" value="UniProtKB-KW"/>
</dbReference>
<feature type="transmembrane region" description="Helical" evidence="58">
    <location>
        <begin position="917"/>
        <end position="936"/>
    </location>
</feature>
<feature type="region of interest" description="Disordered" evidence="57">
    <location>
        <begin position="443"/>
        <end position="472"/>
    </location>
</feature>
<feature type="domain" description="RdRp catalytic" evidence="59">
    <location>
        <begin position="3195"/>
        <end position="3311"/>
    </location>
</feature>
<evidence type="ECO:0000256" key="43">
    <source>
        <dbReference type="ARBA" id="ARBA00023157"/>
    </source>
</evidence>